<dbReference type="Pfam" id="PF01966">
    <property type="entry name" value="HD"/>
    <property type="match status" value="1"/>
</dbReference>
<accession>A0A545AHD9</accession>
<keyword evidence="3" id="KW-1185">Reference proteome</keyword>
<dbReference type="OrthoDB" id="2989229at2"/>
<feature type="domain" description="HD/PDEase" evidence="1">
    <location>
        <begin position="21"/>
        <end position="124"/>
    </location>
</feature>
<proteinExistence type="predicted"/>
<organism evidence="2 3">
    <name type="scientific">Cryptosporangium phraense</name>
    <dbReference type="NCBI Taxonomy" id="2593070"/>
    <lineage>
        <taxon>Bacteria</taxon>
        <taxon>Bacillati</taxon>
        <taxon>Actinomycetota</taxon>
        <taxon>Actinomycetes</taxon>
        <taxon>Cryptosporangiales</taxon>
        <taxon>Cryptosporangiaceae</taxon>
        <taxon>Cryptosporangium</taxon>
    </lineage>
</organism>
<dbReference type="InterPro" id="IPR003607">
    <property type="entry name" value="HD/PDEase_dom"/>
</dbReference>
<dbReference type="Gene3D" id="1.10.3210.10">
    <property type="entry name" value="Hypothetical protein af1432"/>
    <property type="match status" value="1"/>
</dbReference>
<evidence type="ECO:0000313" key="2">
    <source>
        <dbReference type="EMBL" id="TQS40680.1"/>
    </source>
</evidence>
<dbReference type="AlphaFoldDB" id="A0A545AHD9"/>
<reference evidence="2 3" key="1">
    <citation type="submission" date="2019-07" db="EMBL/GenBank/DDBJ databases">
        <title>Cryptosporangium phraense sp. nov., isolated from plant litter.</title>
        <authorList>
            <person name="Suriyachadkun C."/>
        </authorList>
    </citation>
    <scope>NUCLEOTIDE SEQUENCE [LARGE SCALE GENOMIC DNA]</scope>
    <source>
        <strain evidence="2 3">A-T 5661</strain>
    </source>
</reference>
<dbReference type="InterPro" id="IPR006674">
    <property type="entry name" value="HD_domain"/>
</dbReference>
<gene>
    <name evidence="2" type="ORF">FL583_33700</name>
</gene>
<dbReference type="Proteomes" id="UP000317982">
    <property type="component" value="Unassembled WGS sequence"/>
</dbReference>
<evidence type="ECO:0000259" key="1">
    <source>
        <dbReference type="SMART" id="SM00471"/>
    </source>
</evidence>
<dbReference type="InterPro" id="IPR006675">
    <property type="entry name" value="HDIG_dom"/>
</dbReference>
<dbReference type="NCBIfam" id="TIGR00277">
    <property type="entry name" value="HDIG"/>
    <property type="match status" value="1"/>
</dbReference>
<comment type="caution">
    <text evidence="2">The sequence shown here is derived from an EMBL/GenBank/DDBJ whole genome shotgun (WGS) entry which is preliminary data.</text>
</comment>
<dbReference type="InParanoid" id="A0A545AHD9"/>
<dbReference type="SUPFAM" id="SSF109604">
    <property type="entry name" value="HD-domain/PDEase-like"/>
    <property type="match status" value="1"/>
</dbReference>
<dbReference type="RefSeq" id="WP_142708941.1">
    <property type="nucleotide sequence ID" value="NZ_VIRS01000036.1"/>
</dbReference>
<dbReference type="EMBL" id="VIRS01000036">
    <property type="protein sequence ID" value="TQS40680.1"/>
    <property type="molecule type" value="Genomic_DNA"/>
</dbReference>
<sequence length="192" mass="20595">MQTAADALTAAQALARDLLGANDDRWRHTVGVAECAAALAVTVPVEDAETLVVAAWLHDIGYSPTLSDTGLHPLDGAAYLERHGWPARICGLVAHHSGTRFLAAAAADTDDWARALARYPDERSVVSEALTYADQRVGTFGQRMSVQARLDDKAARHGEDSVQGRARAQRDPYLLGVAERVEKRLEEAGGLA</sequence>
<protein>
    <submittedName>
        <fullName evidence="2">HD domain-containing protein</fullName>
    </submittedName>
</protein>
<dbReference type="CDD" id="cd00077">
    <property type="entry name" value="HDc"/>
    <property type="match status" value="1"/>
</dbReference>
<evidence type="ECO:0000313" key="3">
    <source>
        <dbReference type="Proteomes" id="UP000317982"/>
    </source>
</evidence>
<name>A0A545AHD9_9ACTN</name>
<dbReference type="SMART" id="SM00471">
    <property type="entry name" value="HDc"/>
    <property type="match status" value="1"/>
</dbReference>